<evidence type="ECO:0000256" key="2">
    <source>
        <dbReference type="SAM" id="Phobius"/>
    </source>
</evidence>
<keyword evidence="2" id="KW-0472">Membrane</keyword>
<reference evidence="3" key="1">
    <citation type="submission" date="2021-04" db="EMBL/GenBank/DDBJ databases">
        <authorList>
            <person name="Rodrigo-Torres L."/>
            <person name="Arahal R. D."/>
            <person name="Lucena T."/>
        </authorList>
    </citation>
    <scope>NUCLEOTIDE SEQUENCE</scope>
    <source>
        <strain evidence="3">AS29M-1</strain>
    </source>
</reference>
<feature type="transmembrane region" description="Helical" evidence="2">
    <location>
        <begin position="15"/>
        <end position="35"/>
    </location>
</feature>
<keyword evidence="1" id="KW-0175">Coiled coil</keyword>
<proteinExistence type="predicted"/>
<keyword evidence="4" id="KW-1185">Reference proteome</keyword>
<evidence type="ECO:0008006" key="5">
    <source>
        <dbReference type="Google" id="ProtNLM"/>
    </source>
</evidence>
<organism evidence="3 4">
    <name type="scientific">Parvicella tangerina</name>
    <dbReference type="NCBI Taxonomy" id="2829795"/>
    <lineage>
        <taxon>Bacteria</taxon>
        <taxon>Pseudomonadati</taxon>
        <taxon>Bacteroidota</taxon>
        <taxon>Flavobacteriia</taxon>
        <taxon>Flavobacteriales</taxon>
        <taxon>Parvicellaceae</taxon>
        <taxon>Parvicella</taxon>
    </lineage>
</organism>
<sequence length="104" mass="12434">METFKKYLPYLKNKYILSTLALLLILTFFEDTNLYRLYQYKKQLSEVIQSNAQKEEEIVEIKQKTTELTTNPEALETFARETYKMKKEDEVVFLFVSDSLKSEE</sequence>
<evidence type="ECO:0000313" key="4">
    <source>
        <dbReference type="Proteomes" id="UP000683507"/>
    </source>
</evidence>
<name>A0A916NG94_9FLAO</name>
<dbReference type="RefSeq" id="WP_258541416.1">
    <property type="nucleotide sequence ID" value="NZ_OU015584.1"/>
</dbReference>
<keyword evidence="2" id="KW-0812">Transmembrane</keyword>
<gene>
    <name evidence="3" type="ORF">CRYO30217_01204</name>
</gene>
<dbReference type="Pfam" id="PF04977">
    <property type="entry name" value="DivIC"/>
    <property type="match status" value="1"/>
</dbReference>
<evidence type="ECO:0000313" key="3">
    <source>
        <dbReference type="EMBL" id="CAG5080162.1"/>
    </source>
</evidence>
<evidence type="ECO:0000256" key="1">
    <source>
        <dbReference type="SAM" id="Coils"/>
    </source>
</evidence>
<protein>
    <recommendedName>
        <fullName evidence="5">Septum formation initiator family protein</fullName>
    </recommendedName>
</protein>
<keyword evidence="2" id="KW-1133">Transmembrane helix</keyword>
<accession>A0A916NG94</accession>
<dbReference type="InterPro" id="IPR007060">
    <property type="entry name" value="FtsL/DivIC"/>
</dbReference>
<dbReference type="KEGG" id="ptan:CRYO30217_01204"/>
<dbReference type="EMBL" id="OU015584">
    <property type="protein sequence ID" value="CAG5080162.1"/>
    <property type="molecule type" value="Genomic_DNA"/>
</dbReference>
<dbReference type="AlphaFoldDB" id="A0A916NG94"/>
<feature type="coiled-coil region" evidence="1">
    <location>
        <begin position="44"/>
        <end position="71"/>
    </location>
</feature>
<dbReference type="Proteomes" id="UP000683507">
    <property type="component" value="Chromosome"/>
</dbReference>